<dbReference type="SUPFAM" id="SSF53850">
    <property type="entry name" value="Periplasmic binding protein-like II"/>
    <property type="match status" value="1"/>
</dbReference>
<dbReference type="EMBL" id="CP162511">
    <property type="protein sequence ID" value="XDI05206.1"/>
    <property type="molecule type" value="Genomic_DNA"/>
</dbReference>
<evidence type="ECO:0000313" key="7">
    <source>
        <dbReference type="EMBL" id="XDI05206.1"/>
    </source>
</evidence>
<evidence type="ECO:0000256" key="3">
    <source>
        <dbReference type="ARBA" id="ARBA00023125"/>
    </source>
</evidence>
<evidence type="ECO:0000259" key="6">
    <source>
        <dbReference type="Pfam" id="PF03466"/>
    </source>
</evidence>
<feature type="domain" description="LysR substrate-binding" evidence="6">
    <location>
        <begin position="49"/>
        <end position="202"/>
    </location>
</feature>
<evidence type="ECO:0000256" key="2">
    <source>
        <dbReference type="ARBA" id="ARBA00023015"/>
    </source>
</evidence>
<dbReference type="RefSeq" id="WP_368497590.1">
    <property type="nucleotide sequence ID" value="NZ_CP162511.1"/>
</dbReference>
<dbReference type="GO" id="GO:0003677">
    <property type="term" value="F:DNA binding"/>
    <property type="evidence" value="ECO:0007669"/>
    <property type="project" value="UniProtKB-KW"/>
</dbReference>
<reference evidence="7" key="1">
    <citation type="submission" date="2024-05" db="EMBL/GenBank/DDBJ databases">
        <title>Herbiconiux sp. A18JL235.</title>
        <authorList>
            <person name="Zhang G."/>
        </authorList>
    </citation>
    <scope>NUCLEOTIDE SEQUENCE</scope>
    <source>
        <strain evidence="7">A18JL235</strain>
    </source>
</reference>
<dbReference type="AlphaFoldDB" id="A0AB39BFT4"/>
<dbReference type="PANTHER" id="PTHR30346:SF0">
    <property type="entry name" value="HCA OPERON TRANSCRIPTIONAL ACTIVATOR HCAR"/>
    <property type="match status" value="1"/>
</dbReference>
<dbReference type="Pfam" id="PF03466">
    <property type="entry name" value="LysR_substrate"/>
    <property type="match status" value="1"/>
</dbReference>
<keyword evidence="3" id="KW-0238">DNA-binding</keyword>
<organism evidence="7">
    <name type="scientific">Herbiconiux sp. A18JL235</name>
    <dbReference type="NCBI Taxonomy" id="3152363"/>
    <lineage>
        <taxon>Bacteria</taxon>
        <taxon>Bacillati</taxon>
        <taxon>Actinomycetota</taxon>
        <taxon>Actinomycetes</taxon>
        <taxon>Micrococcales</taxon>
        <taxon>Microbacteriaceae</taxon>
        <taxon>Herbiconiux</taxon>
    </lineage>
</organism>
<dbReference type="GO" id="GO:0003700">
    <property type="term" value="F:DNA-binding transcription factor activity"/>
    <property type="evidence" value="ECO:0007669"/>
    <property type="project" value="TreeGrafter"/>
</dbReference>
<dbReference type="InterPro" id="IPR005119">
    <property type="entry name" value="LysR_subst-bd"/>
</dbReference>
<gene>
    <name evidence="7" type="ORF">ABFY20_18095</name>
</gene>
<dbReference type="GO" id="GO:0032993">
    <property type="term" value="C:protein-DNA complex"/>
    <property type="evidence" value="ECO:0007669"/>
    <property type="project" value="TreeGrafter"/>
</dbReference>
<evidence type="ECO:0000256" key="1">
    <source>
        <dbReference type="ARBA" id="ARBA00009437"/>
    </source>
</evidence>
<keyword evidence="4" id="KW-0804">Transcription</keyword>
<evidence type="ECO:0000256" key="4">
    <source>
        <dbReference type="ARBA" id="ARBA00023163"/>
    </source>
</evidence>
<sequence>MTPEQSKAHQSLRVVFAPGVTPAKWFRIWEQRLPDVPLDVAPIDSLPDATSLAVGALRDDTADVALIRLPLPEAERAEGAAARLHAIPLYTEQPVVVVPKDHEIALVESISLAEIAELGRLDEAEGRPGVSYLEVAAGAPGGTDAMELVSAGVGFVIAPKPVARLYSRRDVVARELVGEGSEAHERRVVLVWRADLDPDRAALVDEFMGIVRGRTANSTRGADTVAAIEREKARKPTAAAKEKAAEARAAKSRAGGGGGAGGSAASKKRAQPGRTRPTPRGKGRRSR</sequence>
<feature type="compositionally biased region" description="Basic and acidic residues" evidence="5">
    <location>
        <begin position="231"/>
        <end position="249"/>
    </location>
</feature>
<proteinExistence type="inferred from homology"/>
<evidence type="ECO:0000256" key="5">
    <source>
        <dbReference type="SAM" id="MobiDB-lite"/>
    </source>
</evidence>
<dbReference type="PANTHER" id="PTHR30346">
    <property type="entry name" value="TRANSCRIPTIONAL DUAL REGULATOR HCAR-RELATED"/>
    <property type="match status" value="1"/>
</dbReference>
<name>A0AB39BFT4_9MICO</name>
<feature type="region of interest" description="Disordered" evidence="5">
    <location>
        <begin position="231"/>
        <end position="287"/>
    </location>
</feature>
<comment type="similarity">
    <text evidence="1">Belongs to the LysR transcriptional regulatory family.</text>
</comment>
<keyword evidence="2" id="KW-0805">Transcription regulation</keyword>
<protein>
    <submittedName>
        <fullName evidence="7">LysR family transcriptional regulator substrate-binding protein</fullName>
    </submittedName>
</protein>
<dbReference type="Gene3D" id="3.40.190.290">
    <property type="match status" value="1"/>
</dbReference>
<feature type="compositionally biased region" description="Basic residues" evidence="5">
    <location>
        <begin position="266"/>
        <end position="287"/>
    </location>
</feature>
<accession>A0AB39BFT4</accession>
<dbReference type="CDD" id="cd05466">
    <property type="entry name" value="PBP2_LTTR_substrate"/>
    <property type="match status" value="1"/>
</dbReference>